<dbReference type="PANTHER" id="PTHR47272:SF2">
    <property type="entry name" value="PIGGYBAC TRANSPOSABLE ELEMENT-DERIVED PROTEIN 3-LIKE"/>
    <property type="match status" value="1"/>
</dbReference>
<dbReference type="Proteomes" id="UP000289886">
    <property type="component" value="Unassembled WGS sequence"/>
</dbReference>
<sequence>MTDKTLQLLGRGSSDQNVHADNNLCIAKWMDNKTFYLASSVSGVKEEDNCKRWSRKIKKYIKVKQPEILRQYNNKMGVDMIDRTTFYYSAKARTKKWTVKVIIHILDLSAANAWLQYWQDRCSLRDRKREVLEYIDFKVELAHALIAGRKIERQTARQSSDGSK</sequence>
<proteinExistence type="predicted"/>
<dbReference type="AlphaFoldDB" id="A0A444U0X0"/>
<keyword evidence="3" id="KW-1185">Reference proteome</keyword>
<comment type="caution">
    <text evidence="2">The sequence shown here is derived from an EMBL/GenBank/DDBJ whole genome shotgun (WGS) entry which is preliminary data.</text>
</comment>
<feature type="domain" description="PiggyBac transposable element-derived protein" evidence="1">
    <location>
        <begin position="11"/>
        <end position="114"/>
    </location>
</feature>
<evidence type="ECO:0000313" key="3">
    <source>
        <dbReference type="Proteomes" id="UP000289886"/>
    </source>
</evidence>
<name>A0A444U0X0_ACIRT</name>
<accession>A0A444U0X0</accession>
<reference evidence="2 3" key="1">
    <citation type="submission" date="2019-01" db="EMBL/GenBank/DDBJ databases">
        <title>Draft Genome and Complete Hox-Cluster Characterization of the Sterlet Sturgeon (Acipenser ruthenus).</title>
        <authorList>
            <person name="Wei Q."/>
        </authorList>
    </citation>
    <scope>NUCLEOTIDE SEQUENCE [LARGE SCALE GENOMIC DNA]</scope>
    <source>
        <strain evidence="2">WHYD16114868_AA</strain>
        <tissue evidence="2">Blood</tissue>
    </source>
</reference>
<evidence type="ECO:0000313" key="2">
    <source>
        <dbReference type="EMBL" id="RXM28790.1"/>
    </source>
</evidence>
<organism evidence="2 3">
    <name type="scientific">Acipenser ruthenus</name>
    <name type="common">Sterlet sturgeon</name>
    <dbReference type="NCBI Taxonomy" id="7906"/>
    <lineage>
        <taxon>Eukaryota</taxon>
        <taxon>Metazoa</taxon>
        <taxon>Chordata</taxon>
        <taxon>Craniata</taxon>
        <taxon>Vertebrata</taxon>
        <taxon>Euteleostomi</taxon>
        <taxon>Actinopterygii</taxon>
        <taxon>Chondrostei</taxon>
        <taxon>Acipenseriformes</taxon>
        <taxon>Acipenseridae</taxon>
        <taxon>Acipenser</taxon>
    </lineage>
</organism>
<dbReference type="InterPro" id="IPR029526">
    <property type="entry name" value="PGBD"/>
</dbReference>
<protein>
    <submittedName>
        <fullName evidence="2">PiggyBac transposable element-derived protein 3</fullName>
    </submittedName>
</protein>
<dbReference type="EMBL" id="SCEB01215574">
    <property type="protein sequence ID" value="RXM28790.1"/>
    <property type="molecule type" value="Genomic_DNA"/>
</dbReference>
<evidence type="ECO:0000259" key="1">
    <source>
        <dbReference type="Pfam" id="PF13843"/>
    </source>
</evidence>
<dbReference type="Pfam" id="PF13843">
    <property type="entry name" value="DDE_Tnp_1_7"/>
    <property type="match status" value="1"/>
</dbReference>
<gene>
    <name evidence="2" type="ORF">EOD39_9377</name>
</gene>
<dbReference type="PANTHER" id="PTHR47272">
    <property type="entry name" value="DDE_TNP_1_7 DOMAIN-CONTAINING PROTEIN"/>
    <property type="match status" value="1"/>
</dbReference>